<dbReference type="SUPFAM" id="SSF52540">
    <property type="entry name" value="P-loop containing nucleoside triphosphate hydrolases"/>
    <property type="match status" value="2"/>
</dbReference>
<evidence type="ECO:0000313" key="7">
    <source>
        <dbReference type="EMBL" id="EEA89588.1"/>
    </source>
</evidence>
<dbReference type="eggNOG" id="COG0488">
    <property type="taxonomic scope" value="Bacteria"/>
</dbReference>
<dbReference type="InterPro" id="IPR027417">
    <property type="entry name" value="P-loop_NTPase"/>
</dbReference>
<evidence type="ECO:0000313" key="8">
    <source>
        <dbReference type="Proteomes" id="UP000003560"/>
    </source>
</evidence>
<dbReference type="PROSITE" id="PS50893">
    <property type="entry name" value="ABC_TRANSPORTER_2"/>
    <property type="match status" value="2"/>
</dbReference>
<proteinExistence type="inferred from homology"/>
<dbReference type="GeneID" id="98002312"/>
<keyword evidence="8" id="KW-1185">Reference proteome</keyword>
<dbReference type="InterPro" id="IPR015856">
    <property type="entry name" value="ABC_transpr_CbiO/EcfA_su"/>
</dbReference>
<dbReference type="InterPro" id="IPR017871">
    <property type="entry name" value="ABC_transporter-like_CS"/>
</dbReference>
<evidence type="ECO:0000256" key="1">
    <source>
        <dbReference type="ARBA" id="ARBA00005417"/>
    </source>
</evidence>
<dbReference type="GO" id="GO:0042626">
    <property type="term" value="F:ATPase-coupled transmembrane transporter activity"/>
    <property type="evidence" value="ECO:0007669"/>
    <property type="project" value="TreeGrafter"/>
</dbReference>
<dbReference type="Proteomes" id="UP000003560">
    <property type="component" value="Unassembled WGS sequence"/>
</dbReference>
<reference evidence="7 8" key="1">
    <citation type="submission" date="2008-10" db="EMBL/GenBank/DDBJ databases">
        <title>Draft genome sequence of Collinsella stercoris (DSM 13279).</title>
        <authorList>
            <person name="Sudarsanam P."/>
            <person name="Ley R."/>
            <person name="Guruge J."/>
            <person name="Turnbaugh P.J."/>
            <person name="Mahowald M."/>
            <person name="Liep D."/>
            <person name="Gordon J."/>
        </authorList>
    </citation>
    <scope>NUCLEOTIDE SEQUENCE [LARGE SCALE GENOMIC DNA]</scope>
    <source>
        <strain evidence="7 8">DSM 13279</strain>
    </source>
</reference>
<evidence type="ECO:0000259" key="6">
    <source>
        <dbReference type="PROSITE" id="PS50893"/>
    </source>
</evidence>
<dbReference type="STRING" id="445975.COLSTE_02246"/>
<keyword evidence="2" id="KW-0813">Transport</keyword>
<feature type="compositionally biased region" description="Gly residues" evidence="5">
    <location>
        <begin position="271"/>
        <end position="280"/>
    </location>
</feature>
<feature type="domain" description="ABC transporter" evidence="6">
    <location>
        <begin position="8"/>
        <end position="246"/>
    </location>
</feature>
<dbReference type="PANTHER" id="PTHR43553">
    <property type="entry name" value="HEAVY METAL TRANSPORTER"/>
    <property type="match status" value="1"/>
</dbReference>
<dbReference type="AlphaFoldDB" id="B6GDR3"/>
<dbReference type="RefSeq" id="WP_006721872.1">
    <property type="nucleotide sequence ID" value="NZ_CP085935.1"/>
</dbReference>
<dbReference type="Pfam" id="PF00005">
    <property type="entry name" value="ABC_tran"/>
    <property type="match status" value="2"/>
</dbReference>
<dbReference type="GO" id="GO:0016887">
    <property type="term" value="F:ATP hydrolysis activity"/>
    <property type="evidence" value="ECO:0007669"/>
    <property type="project" value="InterPro"/>
</dbReference>
<evidence type="ECO:0000256" key="4">
    <source>
        <dbReference type="ARBA" id="ARBA00022840"/>
    </source>
</evidence>
<dbReference type="GO" id="GO:0043190">
    <property type="term" value="C:ATP-binding cassette (ABC) transporter complex"/>
    <property type="evidence" value="ECO:0007669"/>
    <property type="project" value="TreeGrafter"/>
</dbReference>
<comment type="caution">
    <text evidence="7">The sequence shown here is derived from an EMBL/GenBank/DDBJ whole genome shotgun (WGS) entry which is preliminary data.</text>
</comment>
<dbReference type="OrthoDB" id="501320at2"/>
<organism evidence="7 8">
    <name type="scientific">Collinsella stercoris DSM 13279</name>
    <dbReference type="NCBI Taxonomy" id="445975"/>
    <lineage>
        <taxon>Bacteria</taxon>
        <taxon>Bacillati</taxon>
        <taxon>Actinomycetota</taxon>
        <taxon>Coriobacteriia</taxon>
        <taxon>Coriobacteriales</taxon>
        <taxon>Coriobacteriaceae</taxon>
        <taxon>Collinsella</taxon>
    </lineage>
</organism>
<feature type="domain" description="ABC transporter" evidence="6">
    <location>
        <begin position="290"/>
        <end position="504"/>
    </location>
</feature>
<dbReference type="InterPro" id="IPR003439">
    <property type="entry name" value="ABC_transporter-like_ATP-bd"/>
</dbReference>
<dbReference type="InterPro" id="IPR050095">
    <property type="entry name" value="ECF_ABC_transporter_ATP-bd"/>
</dbReference>
<dbReference type="SMART" id="SM00382">
    <property type="entry name" value="AAA"/>
    <property type="match status" value="2"/>
</dbReference>
<feature type="region of interest" description="Disordered" evidence="5">
    <location>
        <begin position="244"/>
        <end position="280"/>
    </location>
</feature>
<dbReference type="PROSITE" id="PS00211">
    <property type="entry name" value="ABC_TRANSPORTER_1"/>
    <property type="match status" value="1"/>
</dbReference>
<evidence type="ECO:0000256" key="5">
    <source>
        <dbReference type="SAM" id="MobiDB-lite"/>
    </source>
</evidence>
<dbReference type="GO" id="GO:0005524">
    <property type="term" value="F:ATP binding"/>
    <property type="evidence" value="ECO:0007669"/>
    <property type="project" value="UniProtKB-KW"/>
</dbReference>
<dbReference type="Gene3D" id="3.40.50.300">
    <property type="entry name" value="P-loop containing nucleotide triphosphate hydrolases"/>
    <property type="match status" value="2"/>
</dbReference>
<dbReference type="EMBL" id="ABXJ01000129">
    <property type="protein sequence ID" value="EEA89588.1"/>
    <property type="molecule type" value="Genomic_DNA"/>
</dbReference>
<keyword evidence="3" id="KW-0547">Nucleotide-binding</keyword>
<dbReference type="InterPro" id="IPR003593">
    <property type="entry name" value="AAA+_ATPase"/>
</dbReference>
<protein>
    <submittedName>
        <fullName evidence="7">ABC transporter, ATP-binding protein</fullName>
    </submittedName>
</protein>
<reference evidence="7 8" key="2">
    <citation type="submission" date="2008-10" db="EMBL/GenBank/DDBJ databases">
        <authorList>
            <person name="Fulton L."/>
            <person name="Clifton S."/>
            <person name="Fulton B."/>
            <person name="Xu J."/>
            <person name="Minx P."/>
            <person name="Pepin K.H."/>
            <person name="Johnson M."/>
            <person name="Thiruvilangam P."/>
            <person name="Bhonagiri V."/>
            <person name="Nash W.E."/>
            <person name="Mardis E.R."/>
            <person name="Wilson R.K."/>
        </authorList>
    </citation>
    <scope>NUCLEOTIDE SEQUENCE [LARGE SCALE GENOMIC DNA]</scope>
    <source>
        <strain evidence="7 8">DSM 13279</strain>
    </source>
</reference>
<dbReference type="HOGENOM" id="CLU_000604_86_7_11"/>
<dbReference type="CDD" id="cd03225">
    <property type="entry name" value="ABC_cobalt_CbiO_domain1"/>
    <property type="match status" value="2"/>
</dbReference>
<gene>
    <name evidence="7" type="ORF">COLSTE_02246</name>
</gene>
<accession>B6GDR3</accession>
<keyword evidence="4 7" id="KW-0067">ATP-binding</keyword>
<evidence type="ECO:0000256" key="3">
    <source>
        <dbReference type="ARBA" id="ARBA00022741"/>
    </source>
</evidence>
<evidence type="ECO:0000256" key="2">
    <source>
        <dbReference type="ARBA" id="ARBA00022448"/>
    </source>
</evidence>
<comment type="similarity">
    <text evidence="1">Belongs to the ABC transporter superfamily.</text>
</comment>
<sequence>MSGTVLALELKGLSFTHAGVTEEVLRGVDLDVAQGSFALLVGDTGSGKSTMLSLVKPQIAPAGSKRGSVRVFGRNVEDLSNEESARTVGFVFQDPDNQIVCDSVWHEMAFGLENLGVPAAEMRRRVAEAGYFFGMGDWFHSPTDALSGGRKQLLALASTLVMQPRLLLLDEPAAQLDPIATKNFLHALFRVNRELGCTVMVATHAPDLMADYATCAYELRDGSVREIEDLAELKKGRDLEGVCGRRQGRSGSVSDAPAESMADIERPAGQRRGGPSFGGARAGFSITPAVDARGVWARYERDADWVLRGLDISVTTGEVHALVGGNGSGKSTLLALMAGVRRANRGALRVIPTKKALLPQDPKALFACECVEDELMEWAGIGAYGVAEAQAMLSRLGLASCADRHPYDLSGGQRQLLALGKVLLVGPQLLLLDEPTKGLDRTARKEVARLVDEARRGGATIVMATHDLEFASAVADRMSLLFDGEVACTEPVDEFFRNNLFYRL</sequence>
<name>B6GDR3_9ACTN</name>